<dbReference type="EMBL" id="JAPCKI010000002">
    <property type="protein sequence ID" value="MDD2176633.1"/>
    <property type="molecule type" value="Genomic_DNA"/>
</dbReference>
<organism evidence="2 3">
    <name type="scientific">Acidovorax benzenivorans</name>
    <dbReference type="NCBI Taxonomy" id="2987520"/>
    <lineage>
        <taxon>Bacteria</taxon>
        <taxon>Pseudomonadati</taxon>
        <taxon>Pseudomonadota</taxon>
        <taxon>Betaproteobacteria</taxon>
        <taxon>Burkholderiales</taxon>
        <taxon>Comamonadaceae</taxon>
        <taxon>Acidovorax</taxon>
    </lineage>
</organism>
<sequence length="196" mass="20843">MLAVLTLLASGAHAGAVQVEVSDAAGKPLADAVVFLDSAEARKQVRPLAGVEMAQEKRQFVPGVLVVPVGTEVLFPNRDSVRHHVYSFSPAKKFELKLYSGTPSNPVLFDKSGVVVLGCNIHDQMVGWVLVVDSPHYARTPAATGKVQLDNVPPGTYTLRTWHTRLPVGTPALEQALTVPATGTAMASVRMTGLQP</sequence>
<evidence type="ECO:0000313" key="3">
    <source>
        <dbReference type="Proteomes" id="UP001148932"/>
    </source>
</evidence>
<evidence type="ECO:0000313" key="2">
    <source>
        <dbReference type="EMBL" id="MDD2176633.1"/>
    </source>
</evidence>
<accession>A0ABT5RUN5</accession>
<protein>
    <submittedName>
        <fullName evidence="2">Methylamine utilization protein</fullName>
    </submittedName>
</protein>
<name>A0ABT5RUN5_9BURK</name>
<dbReference type="Proteomes" id="UP001148932">
    <property type="component" value="Unassembled WGS sequence"/>
</dbReference>
<gene>
    <name evidence="2" type="ORF">OIN59_04250</name>
</gene>
<comment type="caution">
    <text evidence="2">The sequence shown here is derived from an EMBL/GenBank/DDBJ whole genome shotgun (WGS) entry which is preliminary data.</text>
</comment>
<dbReference type="SUPFAM" id="SSF49503">
    <property type="entry name" value="Cupredoxins"/>
    <property type="match status" value="1"/>
</dbReference>
<comment type="subcellular location">
    <subcellularLocation>
        <location evidence="1">Periplasm</location>
    </subcellularLocation>
</comment>
<dbReference type="CDD" id="cd04221">
    <property type="entry name" value="MauL"/>
    <property type="match status" value="1"/>
</dbReference>
<dbReference type="Gene3D" id="2.60.40.420">
    <property type="entry name" value="Cupredoxins - blue copper proteins"/>
    <property type="match status" value="1"/>
</dbReference>
<evidence type="ECO:0000256" key="1">
    <source>
        <dbReference type="ARBA" id="ARBA00004418"/>
    </source>
</evidence>
<keyword evidence="3" id="KW-1185">Reference proteome</keyword>
<dbReference type="InterPro" id="IPR008972">
    <property type="entry name" value="Cupredoxin"/>
</dbReference>
<reference evidence="2" key="1">
    <citation type="submission" date="2022-10" db="EMBL/GenBank/DDBJ databases">
        <title>Description of microaerobic benzene degrading bacteria.</title>
        <authorList>
            <person name="Bedics A."/>
            <person name="Tancsics A."/>
            <person name="Banerjee S."/>
        </authorList>
    </citation>
    <scope>NUCLEOTIDE SEQUENCE</scope>
    <source>
        <strain evidence="2">D2M1</strain>
    </source>
</reference>
<dbReference type="InterPro" id="IPR034242">
    <property type="entry name" value="MauL"/>
</dbReference>
<proteinExistence type="predicted"/>